<evidence type="ECO:0000313" key="3">
    <source>
        <dbReference type="Proteomes" id="UP001147747"/>
    </source>
</evidence>
<organism evidence="2 3">
    <name type="scientific">Penicillium cosmopolitanum</name>
    <dbReference type="NCBI Taxonomy" id="1131564"/>
    <lineage>
        <taxon>Eukaryota</taxon>
        <taxon>Fungi</taxon>
        <taxon>Dikarya</taxon>
        <taxon>Ascomycota</taxon>
        <taxon>Pezizomycotina</taxon>
        <taxon>Eurotiomycetes</taxon>
        <taxon>Eurotiomycetidae</taxon>
        <taxon>Eurotiales</taxon>
        <taxon>Aspergillaceae</taxon>
        <taxon>Penicillium</taxon>
    </lineage>
</organism>
<dbReference type="RefSeq" id="XP_056487769.1">
    <property type="nucleotide sequence ID" value="XM_056632218.1"/>
</dbReference>
<feature type="region of interest" description="Disordered" evidence="1">
    <location>
        <begin position="1"/>
        <end position="110"/>
    </location>
</feature>
<evidence type="ECO:0000313" key="2">
    <source>
        <dbReference type="EMBL" id="KAJ5392091.1"/>
    </source>
</evidence>
<reference evidence="2" key="1">
    <citation type="submission" date="2022-12" db="EMBL/GenBank/DDBJ databases">
        <authorList>
            <person name="Petersen C."/>
        </authorList>
    </citation>
    <scope>NUCLEOTIDE SEQUENCE</scope>
    <source>
        <strain evidence="2">IBT 29677</strain>
    </source>
</reference>
<evidence type="ECO:0000256" key="1">
    <source>
        <dbReference type="SAM" id="MobiDB-lite"/>
    </source>
</evidence>
<feature type="region of interest" description="Disordered" evidence="1">
    <location>
        <begin position="143"/>
        <end position="169"/>
    </location>
</feature>
<feature type="compositionally biased region" description="Polar residues" evidence="1">
    <location>
        <begin position="41"/>
        <end position="62"/>
    </location>
</feature>
<feature type="compositionally biased region" description="Basic and acidic residues" evidence="1">
    <location>
        <begin position="86"/>
        <end position="96"/>
    </location>
</feature>
<keyword evidence="3" id="KW-1185">Reference proteome</keyword>
<dbReference type="AlphaFoldDB" id="A0A9X0B8K3"/>
<comment type="caution">
    <text evidence="2">The sequence shown here is derived from an EMBL/GenBank/DDBJ whole genome shotgun (WGS) entry which is preliminary data.</text>
</comment>
<dbReference type="GeneID" id="81371198"/>
<name>A0A9X0B8K3_9EURO</name>
<dbReference type="EMBL" id="JAPZBU010000008">
    <property type="protein sequence ID" value="KAJ5392091.1"/>
    <property type="molecule type" value="Genomic_DNA"/>
</dbReference>
<dbReference type="OrthoDB" id="4779541at2759"/>
<feature type="compositionally biased region" description="Basic and acidic residues" evidence="1">
    <location>
        <begin position="153"/>
        <end position="169"/>
    </location>
</feature>
<gene>
    <name evidence="2" type="ORF">N7509_007581</name>
</gene>
<protein>
    <submittedName>
        <fullName evidence="2">Uncharacterized protein</fullName>
    </submittedName>
</protein>
<sequence length="169" mass="17499">MTDRNNTDTTGAGLAQGSSTGAPGMPTGLQDQHAQYDPATNGVNPATGASYTNSDKGASTKSFDVAAGDDRIQHAPSTAQQVQMEKQQEKAARDRGSGGTQMGQMGQMGEDVGRKAQGVMAGVHGAGESLRGALTSAVDRAFGSDESAQWNEEIARRGEEELRSGRLGK</sequence>
<reference evidence="2" key="2">
    <citation type="journal article" date="2023" name="IMA Fungus">
        <title>Comparative genomic study of the Penicillium genus elucidates a diverse pangenome and 15 lateral gene transfer events.</title>
        <authorList>
            <person name="Petersen C."/>
            <person name="Sorensen T."/>
            <person name="Nielsen M.R."/>
            <person name="Sondergaard T.E."/>
            <person name="Sorensen J.L."/>
            <person name="Fitzpatrick D.A."/>
            <person name="Frisvad J.C."/>
            <person name="Nielsen K.L."/>
        </authorList>
    </citation>
    <scope>NUCLEOTIDE SEQUENCE</scope>
    <source>
        <strain evidence="2">IBT 29677</strain>
    </source>
</reference>
<proteinExistence type="predicted"/>
<accession>A0A9X0B8K3</accession>
<feature type="compositionally biased region" description="Polar residues" evidence="1">
    <location>
        <begin position="75"/>
        <end position="85"/>
    </location>
</feature>
<dbReference type="Proteomes" id="UP001147747">
    <property type="component" value="Unassembled WGS sequence"/>
</dbReference>